<feature type="region of interest" description="Disordered" evidence="1">
    <location>
        <begin position="150"/>
        <end position="172"/>
    </location>
</feature>
<sequence>MAAVYGSPVPTVSHTSSTSMQPMLPGGSSNTAPSVDPMAPVVINTVPSVVHAATNTAPTSASAGTPRTTIPSYAPPLNPYAPNTLTAVLGAQSSVLPSNTVAGVRTGFPVANNPTAQSAVLPSTTGAGTGTGFPTVAPTAQLSALPNTARAGVGSSIHRPGKHIRGRSMSPERIGSRIGSHLGNSQYPQAAAPSYPAALGAGAGGLAQFAGQPQMPMQFGGYGGSAGISKTCEMP</sequence>
<evidence type="ECO:0000256" key="1">
    <source>
        <dbReference type="SAM" id="MobiDB-lite"/>
    </source>
</evidence>
<gene>
    <name evidence="2" type="ORF">BT96DRAFT_986560</name>
</gene>
<reference evidence="2" key="1">
    <citation type="journal article" date="2019" name="Environ. Microbiol.">
        <title>Fungal ecological strategies reflected in gene transcription - a case study of two litter decomposers.</title>
        <authorList>
            <person name="Barbi F."/>
            <person name="Kohler A."/>
            <person name="Barry K."/>
            <person name="Baskaran P."/>
            <person name="Daum C."/>
            <person name="Fauchery L."/>
            <person name="Ihrmark K."/>
            <person name="Kuo A."/>
            <person name="LaButti K."/>
            <person name="Lipzen A."/>
            <person name="Morin E."/>
            <person name="Grigoriev I.V."/>
            <person name="Henrissat B."/>
            <person name="Lindahl B."/>
            <person name="Martin F."/>
        </authorList>
    </citation>
    <scope>NUCLEOTIDE SEQUENCE</scope>
    <source>
        <strain evidence="2">JB14</strain>
    </source>
</reference>
<dbReference type="Proteomes" id="UP000799118">
    <property type="component" value="Unassembled WGS sequence"/>
</dbReference>
<name>A0A6A4IE49_9AGAR</name>
<keyword evidence="3" id="KW-1185">Reference proteome</keyword>
<organism evidence="2 3">
    <name type="scientific">Gymnopus androsaceus JB14</name>
    <dbReference type="NCBI Taxonomy" id="1447944"/>
    <lineage>
        <taxon>Eukaryota</taxon>
        <taxon>Fungi</taxon>
        <taxon>Dikarya</taxon>
        <taxon>Basidiomycota</taxon>
        <taxon>Agaricomycotina</taxon>
        <taxon>Agaricomycetes</taxon>
        <taxon>Agaricomycetidae</taxon>
        <taxon>Agaricales</taxon>
        <taxon>Marasmiineae</taxon>
        <taxon>Omphalotaceae</taxon>
        <taxon>Gymnopus</taxon>
    </lineage>
</organism>
<dbReference type="AlphaFoldDB" id="A0A6A4IE49"/>
<evidence type="ECO:0000313" key="3">
    <source>
        <dbReference type="Proteomes" id="UP000799118"/>
    </source>
</evidence>
<accession>A0A6A4IE49</accession>
<evidence type="ECO:0000313" key="2">
    <source>
        <dbReference type="EMBL" id="KAE9407568.1"/>
    </source>
</evidence>
<feature type="region of interest" description="Disordered" evidence="1">
    <location>
        <begin position="1"/>
        <end position="36"/>
    </location>
</feature>
<protein>
    <submittedName>
        <fullName evidence="2">Uncharacterized protein</fullName>
    </submittedName>
</protein>
<feature type="compositionally biased region" description="Low complexity" evidence="1">
    <location>
        <begin position="7"/>
        <end position="19"/>
    </location>
</feature>
<proteinExistence type="predicted"/>
<dbReference type="EMBL" id="ML769395">
    <property type="protein sequence ID" value="KAE9407568.1"/>
    <property type="molecule type" value="Genomic_DNA"/>
</dbReference>